<dbReference type="InterPro" id="IPR004114">
    <property type="entry name" value="THUMP_dom"/>
</dbReference>
<dbReference type="CDD" id="cd11717">
    <property type="entry name" value="THUMP_THUMPD1_like"/>
    <property type="match status" value="1"/>
</dbReference>
<evidence type="ECO:0000259" key="3">
    <source>
        <dbReference type="PROSITE" id="PS51165"/>
    </source>
</evidence>
<dbReference type="Pfam" id="PF02926">
    <property type="entry name" value="THUMP"/>
    <property type="match status" value="1"/>
</dbReference>
<dbReference type="SUPFAM" id="SSF143437">
    <property type="entry name" value="THUMP domain-like"/>
    <property type="match status" value="1"/>
</dbReference>
<dbReference type="GeneID" id="30989227"/>
<dbReference type="STRING" id="983966.A0A1E4S377"/>
<feature type="domain" description="THUMP" evidence="3">
    <location>
        <begin position="133"/>
        <end position="223"/>
    </location>
</feature>
<dbReference type="OrthoDB" id="367221at2759"/>
<proteinExistence type="predicted"/>
<keyword evidence="5" id="KW-1185">Reference proteome</keyword>
<dbReference type="OMA" id="KSCANEM"/>
<accession>A0A1E4S377</accession>
<dbReference type="PANTHER" id="PTHR13452:SF10">
    <property type="entry name" value="THUMP DOMAIN-CONTAINING PROTEIN 1"/>
    <property type="match status" value="1"/>
</dbReference>
<dbReference type="Proteomes" id="UP000094389">
    <property type="component" value="Unassembled WGS sequence"/>
</dbReference>
<reference evidence="4 5" key="1">
    <citation type="journal article" date="2016" name="Proc. Natl. Acad. Sci. U.S.A.">
        <title>Comparative genomics of biotechnologically important yeasts.</title>
        <authorList>
            <person name="Riley R."/>
            <person name="Haridas S."/>
            <person name="Wolfe K.H."/>
            <person name="Lopes M.R."/>
            <person name="Hittinger C.T."/>
            <person name="Goeker M."/>
            <person name="Salamov A.A."/>
            <person name="Wisecaver J.H."/>
            <person name="Long T.M."/>
            <person name="Calvey C.H."/>
            <person name="Aerts A.L."/>
            <person name="Barry K.W."/>
            <person name="Choi C."/>
            <person name="Clum A."/>
            <person name="Coughlan A.Y."/>
            <person name="Deshpande S."/>
            <person name="Douglass A.P."/>
            <person name="Hanson S.J."/>
            <person name="Klenk H.-P."/>
            <person name="LaButti K.M."/>
            <person name="Lapidus A."/>
            <person name="Lindquist E.A."/>
            <person name="Lipzen A.M."/>
            <person name="Meier-Kolthoff J.P."/>
            <person name="Ohm R.A."/>
            <person name="Otillar R.P."/>
            <person name="Pangilinan J.L."/>
            <person name="Peng Y."/>
            <person name="Rokas A."/>
            <person name="Rosa C.A."/>
            <person name="Scheuner C."/>
            <person name="Sibirny A.A."/>
            <person name="Slot J.C."/>
            <person name="Stielow J.B."/>
            <person name="Sun H."/>
            <person name="Kurtzman C.P."/>
            <person name="Blackwell M."/>
            <person name="Grigoriev I.V."/>
            <person name="Jeffries T.W."/>
        </authorList>
    </citation>
    <scope>NUCLEOTIDE SEQUENCE [LARGE SCALE GENOMIC DNA]</scope>
    <source>
        <strain evidence="5">ATCC 18201 / CBS 1600 / BCRC 20928 / JCM 3617 / NBRC 0987 / NRRL Y-1542</strain>
    </source>
</reference>
<dbReference type="PANTHER" id="PTHR13452">
    <property type="entry name" value="THUMP DOMAIN CONTAINING PROTEIN 1-RELATED"/>
    <property type="match status" value="1"/>
</dbReference>
<evidence type="ECO:0000313" key="5">
    <source>
        <dbReference type="Proteomes" id="UP000094389"/>
    </source>
</evidence>
<evidence type="ECO:0000313" key="4">
    <source>
        <dbReference type="EMBL" id="ODV73852.1"/>
    </source>
</evidence>
<dbReference type="GO" id="GO:0003723">
    <property type="term" value="F:RNA binding"/>
    <property type="evidence" value="ECO:0007669"/>
    <property type="project" value="UniProtKB-UniRule"/>
</dbReference>
<feature type="region of interest" description="Disordered" evidence="2">
    <location>
        <begin position="1"/>
        <end position="26"/>
    </location>
</feature>
<dbReference type="PROSITE" id="PS51165">
    <property type="entry name" value="THUMP"/>
    <property type="match status" value="1"/>
</dbReference>
<organism evidence="4 5">
    <name type="scientific">Cyberlindnera jadinii (strain ATCC 18201 / CBS 1600 / BCRC 20928 / JCM 3617 / NBRC 0987 / NRRL Y-1542)</name>
    <name type="common">Torula yeast</name>
    <name type="synonym">Candida utilis</name>
    <dbReference type="NCBI Taxonomy" id="983966"/>
    <lineage>
        <taxon>Eukaryota</taxon>
        <taxon>Fungi</taxon>
        <taxon>Dikarya</taxon>
        <taxon>Ascomycota</taxon>
        <taxon>Saccharomycotina</taxon>
        <taxon>Saccharomycetes</taxon>
        <taxon>Phaffomycetales</taxon>
        <taxon>Phaffomycetaceae</taxon>
        <taxon>Cyberlindnera</taxon>
    </lineage>
</organism>
<gene>
    <name evidence="4" type="ORF">CYBJADRAFT_167265</name>
</gene>
<name>A0A1E4S377_CYBJN</name>
<dbReference type="Gene3D" id="3.30.2300.10">
    <property type="entry name" value="THUMP superfamily"/>
    <property type="match status" value="1"/>
</dbReference>
<evidence type="ECO:0000256" key="2">
    <source>
        <dbReference type="SAM" id="MobiDB-lite"/>
    </source>
</evidence>
<dbReference type="InterPro" id="IPR040183">
    <property type="entry name" value="THUMPD1-like"/>
</dbReference>
<sequence>MGEKRRGNGNQRGGAKKYKLNPGIIDPQTSGVYATCNRRKEKSCANEMKMLIQETAEKLYGDALVGDVDDEDDTDENLSIEESLKRELSSLQKKDTTKKEPIQNIDLGCECVVFFKTRPPIRPEELVEQICKDAFDSKSKSTRFTQKLTPITFSCSASMEEVEKLAKKVLAPHFHKSEGQEPHTFAIKVSARNFNTLEKPDILQKVASCVGHEHGHKVDLKKL</sequence>
<dbReference type="EMBL" id="KV453929">
    <property type="protein sequence ID" value="ODV73852.1"/>
    <property type="molecule type" value="Genomic_DNA"/>
</dbReference>
<evidence type="ECO:0000256" key="1">
    <source>
        <dbReference type="PROSITE-ProRule" id="PRU00529"/>
    </source>
</evidence>
<keyword evidence="1" id="KW-0694">RNA-binding</keyword>
<dbReference type="AlphaFoldDB" id="A0A1E4S377"/>
<dbReference type="RefSeq" id="XP_020070891.1">
    <property type="nucleotide sequence ID" value="XM_020214831.1"/>
</dbReference>
<protein>
    <recommendedName>
        <fullName evidence="3">THUMP domain-containing protein</fullName>
    </recommendedName>
</protein>
<dbReference type="GO" id="GO:0006400">
    <property type="term" value="P:tRNA modification"/>
    <property type="evidence" value="ECO:0007669"/>
    <property type="project" value="InterPro"/>
</dbReference>